<keyword evidence="2" id="KW-1185">Reference proteome</keyword>
<accession>A0A1E7NG06</accession>
<proteinExistence type="predicted"/>
<dbReference type="AlphaFoldDB" id="A0A1E7NG06"/>
<dbReference type="Proteomes" id="UP000037395">
    <property type="component" value="Unassembled WGS sequence"/>
</dbReference>
<reference evidence="1" key="1">
    <citation type="submission" date="2016-08" db="EMBL/GenBank/DDBJ databases">
        <title>Sequencing, Assembly and Comparative Genomics of S. aureofaciens ATCC 10762.</title>
        <authorList>
            <person name="Gradnigo J.S."/>
            <person name="Johnson N."/>
            <person name="Somerville G.A."/>
        </authorList>
    </citation>
    <scope>NUCLEOTIDE SEQUENCE [LARGE SCALE GENOMIC DNA]</scope>
    <source>
        <strain evidence="1">ATCC 10762</strain>
    </source>
</reference>
<dbReference type="RefSeq" id="WP_030550301.1">
    <property type="nucleotide sequence ID" value="NZ_JBEZYM010000016.1"/>
</dbReference>
<comment type="caution">
    <text evidence="1">The sequence shown here is derived from an EMBL/GenBank/DDBJ whole genome shotgun (WGS) entry which is preliminary data.</text>
</comment>
<evidence type="ECO:0000313" key="2">
    <source>
        <dbReference type="Proteomes" id="UP000037395"/>
    </source>
</evidence>
<protein>
    <submittedName>
        <fullName evidence="1">Uncharacterized protein</fullName>
    </submittedName>
</protein>
<evidence type="ECO:0000313" key="1">
    <source>
        <dbReference type="EMBL" id="OEV39602.1"/>
    </source>
</evidence>
<sequence>MVPVDAESAQLLATRPQFGIPAGPWAHLAVLAAEVSRDGGLFWWHDWEQSATSLRTVERALSEGGR</sequence>
<name>A0A1E7NG06_KITAU</name>
<organism evidence="1 2">
    <name type="scientific">Kitasatospora aureofaciens</name>
    <name type="common">Streptomyces aureofaciens</name>
    <dbReference type="NCBI Taxonomy" id="1894"/>
    <lineage>
        <taxon>Bacteria</taxon>
        <taxon>Bacillati</taxon>
        <taxon>Actinomycetota</taxon>
        <taxon>Actinomycetes</taxon>
        <taxon>Kitasatosporales</taxon>
        <taxon>Streptomycetaceae</taxon>
        <taxon>Kitasatospora</taxon>
    </lineage>
</organism>
<dbReference type="OrthoDB" id="1459304at2"/>
<gene>
    <name evidence="1" type="ORF">HS99_0002705</name>
</gene>
<dbReference type="EMBL" id="JPRF03000001">
    <property type="protein sequence ID" value="OEV39602.1"/>
    <property type="molecule type" value="Genomic_DNA"/>
</dbReference>